<protein>
    <recommendedName>
        <fullName evidence="3">TsaA-like domain-containing protein</fullName>
    </recommendedName>
</protein>
<evidence type="ECO:0000256" key="2">
    <source>
        <dbReference type="ARBA" id="ARBA00033753"/>
    </source>
</evidence>
<gene>
    <name evidence="4" type="ORF">S06H3_61586</name>
</gene>
<reference evidence="4" key="1">
    <citation type="journal article" date="2014" name="Front. Microbiol.">
        <title>High frequency of phylogenetically diverse reductive dehalogenase-homologous genes in deep subseafloor sedimentary metagenomes.</title>
        <authorList>
            <person name="Kawai M."/>
            <person name="Futagami T."/>
            <person name="Toyoda A."/>
            <person name="Takaki Y."/>
            <person name="Nishi S."/>
            <person name="Hori S."/>
            <person name="Arai W."/>
            <person name="Tsubouchi T."/>
            <person name="Morono Y."/>
            <person name="Uchiyama I."/>
            <person name="Ito T."/>
            <person name="Fujiyama A."/>
            <person name="Inagaki F."/>
            <person name="Takami H."/>
        </authorList>
    </citation>
    <scope>NUCLEOTIDE SEQUENCE</scope>
    <source>
        <strain evidence="4">Expedition CK06-06</strain>
    </source>
</reference>
<keyword evidence="1" id="KW-0949">S-adenosyl-L-methionine</keyword>
<dbReference type="SUPFAM" id="SSF118196">
    <property type="entry name" value="YaeB-like"/>
    <property type="match status" value="1"/>
</dbReference>
<dbReference type="EMBL" id="BARV01040419">
    <property type="protein sequence ID" value="GAI53822.1"/>
    <property type="molecule type" value="Genomic_DNA"/>
</dbReference>
<name>X1PBW7_9ZZZZ</name>
<evidence type="ECO:0000256" key="1">
    <source>
        <dbReference type="ARBA" id="ARBA00022691"/>
    </source>
</evidence>
<dbReference type="InterPro" id="IPR023370">
    <property type="entry name" value="TrmO-like_N"/>
</dbReference>
<dbReference type="Pfam" id="PF01980">
    <property type="entry name" value="TrmO_N"/>
    <property type="match status" value="1"/>
</dbReference>
<feature type="domain" description="TsaA-like" evidence="3">
    <location>
        <begin position="1"/>
        <end position="59"/>
    </location>
</feature>
<sequence length="59" mass="7102">YKESKDIPIQGTFKDKVEAWLELKDEYVNGLKDLDTFSHAIIIYYFHRSRREEIEGRPL</sequence>
<dbReference type="InterPro" id="IPR036414">
    <property type="entry name" value="YaeB_N_sf"/>
</dbReference>
<accession>X1PBW7</accession>
<organism evidence="4">
    <name type="scientific">marine sediment metagenome</name>
    <dbReference type="NCBI Taxonomy" id="412755"/>
    <lineage>
        <taxon>unclassified sequences</taxon>
        <taxon>metagenomes</taxon>
        <taxon>ecological metagenomes</taxon>
    </lineage>
</organism>
<proteinExistence type="inferred from homology"/>
<comment type="caution">
    <text evidence="4">The sequence shown here is derived from an EMBL/GenBank/DDBJ whole genome shotgun (WGS) entry which is preliminary data.</text>
</comment>
<evidence type="ECO:0000313" key="4">
    <source>
        <dbReference type="EMBL" id="GAI53822.1"/>
    </source>
</evidence>
<comment type="similarity">
    <text evidence="2">Belongs to the tRNA methyltransferase O family.</text>
</comment>
<evidence type="ECO:0000259" key="3">
    <source>
        <dbReference type="PROSITE" id="PS51668"/>
    </source>
</evidence>
<dbReference type="AlphaFoldDB" id="X1PBW7"/>
<feature type="non-terminal residue" evidence="4">
    <location>
        <position position="1"/>
    </location>
</feature>
<dbReference type="InterPro" id="IPR036413">
    <property type="entry name" value="YaeB-like_sf"/>
</dbReference>
<dbReference type="Gene3D" id="2.40.30.70">
    <property type="entry name" value="YaeB-like"/>
    <property type="match status" value="1"/>
</dbReference>
<dbReference type="PROSITE" id="PS51668">
    <property type="entry name" value="TSAA_2"/>
    <property type="match status" value="1"/>
</dbReference>